<dbReference type="RefSeq" id="WP_201638065.1">
    <property type="nucleotide sequence ID" value="NZ_JAEQNB010000008.1"/>
</dbReference>
<protein>
    <recommendedName>
        <fullName evidence="3">HNH endonuclease</fullName>
    </recommendedName>
</protein>
<accession>A0ABS1JFR6</accession>
<dbReference type="EMBL" id="JAEQNB010000008">
    <property type="protein sequence ID" value="MBL0389070.1"/>
    <property type="molecule type" value="Genomic_DNA"/>
</dbReference>
<evidence type="ECO:0000313" key="1">
    <source>
        <dbReference type="EMBL" id="MBL0389070.1"/>
    </source>
</evidence>
<comment type="caution">
    <text evidence="1">The sequence shown here is derived from an EMBL/GenBank/DDBJ whole genome shotgun (WGS) entry which is preliminary data.</text>
</comment>
<evidence type="ECO:0008006" key="3">
    <source>
        <dbReference type="Google" id="ProtNLM"/>
    </source>
</evidence>
<proteinExistence type="predicted"/>
<gene>
    <name evidence="1" type="ORF">JJB07_20975</name>
</gene>
<evidence type="ECO:0000313" key="2">
    <source>
        <dbReference type="Proteomes" id="UP000602284"/>
    </source>
</evidence>
<keyword evidence="2" id="KW-1185">Reference proteome</keyword>
<dbReference type="Proteomes" id="UP000602284">
    <property type="component" value="Unassembled WGS sequence"/>
</dbReference>
<reference evidence="1 2" key="1">
    <citation type="submission" date="2021-01" db="EMBL/GenBank/DDBJ databases">
        <title>Tumebacillus sp. strain ITR2 16S ribosomal RNA gene Genome sequencing and assembly.</title>
        <authorList>
            <person name="Kang M."/>
        </authorList>
    </citation>
    <scope>NUCLEOTIDE SEQUENCE [LARGE SCALE GENOMIC DNA]</scope>
    <source>
        <strain evidence="1 2">ITR2</strain>
    </source>
</reference>
<name>A0ABS1JFR6_9BACL</name>
<sequence>MEPDHFYTKEWFPTSVVSWKNFLPSCKKCNSKAGKGTHDVKALPIINPSKQKPNDHLSYVANTYMIKGVDGLGKQTIKVLKLNDMERMIKKRKSIVVEMKQTVDDVLDEMRAREAELAQQSAAYQDKVQRQMNGLLDKTSKLSAYSAVYATELVHFSPFQEIREMGIQYGVWTKDMQAKYDHAESIQFPIEANPL</sequence>
<organism evidence="1 2">
    <name type="scientific">Tumebacillus amylolyticus</name>
    <dbReference type="NCBI Taxonomy" id="2801339"/>
    <lineage>
        <taxon>Bacteria</taxon>
        <taxon>Bacillati</taxon>
        <taxon>Bacillota</taxon>
        <taxon>Bacilli</taxon>
        <taxon>Bacillales</taxon>
        <taxon>Alicyclobacillaceae</taxon>
        <taxon>Tumebacillus</taxon>
    </lineage>
</organism>